<dbReference type="PANTHER" id="PTHR47331">
    <property type="entry name" value="PHD-TYPE DOMAIN-CONTAINING PROTEIN"/>
    <property type="match status" value="1"/>
</dbReference>
<evidence type="ECO:0008006" key="4">
    <source>
        <dbReference type="Google" id="ProtNLM"/>
    </source>
</evidence>
<proteinExistence type="predicted"/>
<reference evidence="2" key="1">
    <citation type="submission" date="2018-11" db="EMBL/GenBank/DDBJ databases">
        <authorList>
            <person name="Alioto T."/>
            <person name="Alioto T."/>
        </authorList>
    </citation>
    <scope>NUCLEOTIDE SEQUENCE</scope>
</reference>
<gene>
    <name evidence="2" type="ORF">MGAL_10B070141</name>
</gene>
<dbReference type="EMBL" id="UYJE01008623">
    <property type="protein sequence ID" value="VDI65491.1"/>
    <property type="molecule type" value="Genomic_DNA"/>
</dbReference>
<keyword evidence="3" id="KW-1185">Reference proteome</keyword>
<name>A0A8B6GKN3_MYTGA</name>
<feature type="region of interest" description="Disordered" evidence="1">
    <location>
        <begin position="91"/>
        <end position="113"/>
    </location>
</feature>
<organism evidence="2 3">
    <name type="scientific">Mytilus galloprovincialis</name>
    <name type="common">Mediterranean mussel</name>
    <dbReference type="NCBI Taxonomy" id="29158"/>
    <lineage>
        <taxon>Eukaryota</taxon>
        <taxon>Metazoa</taxon>
        <taxon>Spiralia</taxon>
        <taxon>Lophotrochozoa</taxon>
        <taxon>Mollusca</taxon>
        <taxon>Bivalvia</taxon>
        <taxon>Autobranchia</taxon>
        <taxon>Pteriomorphia</taxon>
        <taxon>Mytilida</taxon>
        <taxon>Mytiloidea</taxon>
        <taxon>Mytilidae</taxon>
        <taxon>Mytilinae</taxon>
        <taxon>Mytilus</taxon>
    </lineage>
</organism>
<sequence>MRNNTILTIVRKHSELKKESHDDKKRPCIYCTGVHFPEDCTIISDWNERHNILKQKKKCFNCLGNHGVLECKSRNRCKKCNKKHHTSICGEQATDGKGQDSKEKSTSVSFGKTEEPETAVIKYSEIIEDQMKRGFIEKVNDKNDNGKSTHYIPHHAVKKDSTTTPIRIVYDCSCKKSPDHASLNDCLMSTPPDLNDLTKILMGFRTKKYAISTDIEKAFLHIGLDEKDRDFTRFFWLSDTDNPSSTLTTYRFKSILFGATSSPFILKCNTA</sequence>
<dbReference type="SUPFAM" id="SSF56672">
    <property type="entry name" value="DNA/RNA polymerases"/>
    <property type="match status" value="1"/>
</dbReference>
<dbReference type="OrthoDB" id="8065733at2759"/>
<evidence type="ECO:0000256" key="1">
    <source>
        <dbReference type="SAM" id="MobiDB-lite"/>
    </source>
</evidence>
<accession>A0A8B6GKN3</accession>
<dbReference type="AlphaFoldDB" id="A0A8B6GKN3"/>
<dbReference type="Proteomes" id="UP000596742">
    <property type="component" value="Unassembled WGS sequence"/>
</dbReference>
<dbReference type="PANTHER" id="PTHR47331:SF1">
    <property type="entry name" value="GAG-LIKE PROTEIN"/>
    <property type="match status" value="1"/>
</dbReference>
<dbReference type="InterPro" id="IPR043502">
    <property type="entry name" value="DNA/RNA_pol_sf"/>
</dbReference>
<evidence type="ECO:0000313" key="2">
    <source>
        <dbReference type="EMBL" id="VDI65491.1"/>
    </source>
</evidence>
<comment type="caution">
    <text evidence="2">The sequence shown here is derived from an EMBL/GenBank/DDBJ whole genome shotgun (WGS) entry which is preliminary data.</text>
</comment>
<protein>
    <recommendedName>
        <fullName evidence="4">Reverse transcriptase domain-containing protein</fullName>
    </recommendedName>
</protein>
<evidence type="ECO:0000313" key="3">
    <source>
        <dbReference type="Proteomes" id="UP000596742"/>
    </source>
</evidence>